<organism evidence="4 5">
    <name type="scientific">Imshaugia aleurites</name>
    <dbReference type="NCBI Taxonomy" id="172621"/>
    <lineage>
        <taxon>Eukaryota</taxon>
        <taxon>Fungi</taxon>
        <taxon>Dikarya</taxon>
        <taxon>Ascomycota</taxon>
        <taxon>Pezizomycotina</taxon>
        <taxon>Lecanoromycetes</taxon>
        <taxon>OSLEUM clade</taxon>
        <taxon>Lecanoromycetidae</taxon>
        <taxon>Lecanorales</taxon>
        <taxon>Lecanorineae</taxon>
        <taxon>Parmeliaceae</taxon>
        <taxon>Imshaugia</taxon>
    </lineage>
</organism>
<dbReference type="Pfam" id="PF24864">
    <property type="entry name" value="DUF7730"/>
    <property type="match status" value="1"/>
</dbReference>
<dbReference type="InterPro" id="IPR038883">
    <property type="entry name" value="AN11006-like"/>
</dbReference>
<dbReference type="PANTHER" id="PTHR42085:SF1">
    <property type="entry name" value="F-BOX DOMAIN-CONTAINING PROTEIN"/>
    <property type="match status" value="1"/>
</dbReference>
<protein>
    <recommendedName>
        <fullName evidence="3">DUF7730 domain-containing protein</fullName>
    </recommendedName>
</protein>
<keyword evidence="5" id="KW-1185">Reference proteome</keyword>
<evidence type="ECO:0000313" key="5">
    <source>
        <dbReference type="Proteomes" id="UP000664534"/>
    </source>
</evidence>
<reference evidence="4" key="1">
    <citation type="submission" date="2021-03" db="EMBL/GenBank/DDBJ databases">
        <authorList>
            <person name="Tagirdzhanova G."/>
        </authorList>
    </citation>
    <scope>NUCLEOTIDE SEQUENCE</scope>
</reference>
<evidence type="ECO:0000259" key="3">
    <source>
        <dbReference type="Pfam" id="PF24864"/>
    </source>
</evidence>
<evidence type="ECO:0000313" key="4">
    <source>
        <dbReference type="EMBL" id="CAF9919698.1"/>
    </source>
</evidence>
<dbReference type="PANTHER" id="PTHR42085">
    <property type="entry name" value="F-BOX DOMAIN-CONTAINING PROTEIN"/>
    <property type="match status" value="1"/>
</dbReference>
<dbReference type="AlphaFoldDB" id="A0A8H3F8I3"/>
<dbReference type="InterPro" id="IPR056632">
    <property type="entry name" value="DUF7730"/>
</dbReference>
<feature type="domain" description="DUF7730" evidence="3">
    <location>
        <begin position="86"/>
        <end position="299"/>
    </location>
</feature>
<keyword evidence="2" id="KW-0472">Membrane</keyword>
<name>A0A8H3F8I3_9LECA</name>
<accession>A0A8H3F8I3</accession>
<keyword evidence="2" id="KW-0812">Transmembrane</keyword>
<dbReference type="OrthoDB" id="3690469at2759"/>
<dbReference type="Proteomes" id="UP000664534">
    <property type="component" value="Unassembled WGS sequence"/>
</dbReference>
<sequence length="406" mass="46707">MKPWQRKALQRFMNKTTSLNDSHDDHNSEEHIFFNNENPKTELAIPNNLYNDINLNHASVPVLRHVRGSVPPETLLPATSSPYFRFLDVPLEVRREIYELVLGNGQRIHITSYLGKNIASTRKTHKHKHRHKPNPRLFPDIRHRPESNRAEFQSTASTIVCHDMQNGKQQITTNDVTSYNKSALYQDRATGAGRWQDLRLLRTCRQIYDEARCVLYGKNKFVFLGFASFAGYFGIVPANQVSLPRSTKPNRLRAIHLMTQIEIQGQIGDSKKPSEYPDFLSATRLIRTGLDCLTSLTSLELKLEILGDGEVLSKWRIDDCIFSKPSTLRKLTIAVQAGVTNLDSSVQRLRKFRRTLPSRTLPTEDDKLEIAKELMHRLLRQEGFGEKTEYIWRFDETVASGPLMKR</sequence>
<comment type="caution">
    <text evidence="4">The sequence shown here is derived from an EMBL/GenBank/DDBJ whole genome shotgun (WGS) entry which is preliminary data.</text>
</comment>
<proteinExistence type="predicted"/>
<feature type="region of interest" description="Disordered" evidence="1">
    <location>
        <begin position="122"/>
        <end position="142"/>
    </location>
</feature>
<evidence type="ECO:0000256" key="2">
    <source>
        <dbReference type="SAM" id="Phobius"/>
    </source>
</evidence>
<feature type="compositionally biased region" description="Basic residues" evidence="1">
    <location>
        <begin position="122"/>
        <end position="134"/>
    </location>
</feature>
<evidence type="ECO:0000256" key="1">
    <source>
        <dbReference type="SAM" id="MobiDB-lite"/>
    </source>
</evidence>
<dbReference type="EMBL" id="CAJPDT010000023">
    <property type="protein sequence ID" value="CAF9919698.1"/>
    <property type="molecule type" value="Genomic_DNA"/>
</dbReference>
<keyword evidence="2" id="KW-1133">Transmembrane helix</keyword>
<feature type="transmembrane region" description="Helical" evidence="2">
    <location>
        <begin position="221"/>
        <end position="238"/>
    </location>
</feature>
<gene>
    <name evidence="4" type="ORF">IMSHALPRED_004702</name>
</gene>